<comment type="caution">
    <text evidence="2">The sequence shown here is derived from an EMBL/GenBank/DDBJ whole genome shotgun (WGS) entry which is preliminary data.</text>
</comment>
<dbReference type="Proteomes" id="UP001596157">
    <property type="component" value="Unassembled WGS sequence"/>
</dbReference>
<sequence>MVIAVPLLLLALIVYLCRHHRHKPSTALLGCLAGVLLAGTAIGAGLANGAADLITSGFSALGSLFTD</sequence>
<keyword evidence="1" id="KW-0812">Transmembrane</keyword>
<evidence type="ECO:0008006" key="4">
    <source>
        <dbReference type="Google" id="ProtNLM"/>
    </source>
</evidence>
<dbReference type="RefSeq" id="WP_378249779.1">
    <property type="nucleotide sequence ID" value="NZ_JBHSKF010000013.1"/>
</dbReference>
<evidence type="ECO:0000313" key="3">
    <source>
        <dbReference type="Proteomes" id="UP001596157"/>
    </source>
</evidence>
<proteinExistence type="predicted"/>
<keyword evidence="1" id="KW-1133">Transmembrane helix</keyword>
<reference evidence="3" key="1">
    <citation type="journal article" date="2019" name="Int. J. Syst. Evol. Microbiol.">
        <title>The Global Catalogue of Microorganisms (GCM) 10K type strain sequencing project: providing services to taxonomists for standard genome sequencing and annotation.</title>
        <authorList>
            <consortium name="The Broad Institute Genomics Platform"/>
            <consortium name="The Broad Institute Genome Sequencing Center for Infectious Disease"/>
            <person name="Wu L."/>
            <person name="Ma J."/>
        </authorList>
    </citation>
    <scope>NUCLEOTIDE SEQUENCE [LARGE SCALE GENOMIC DNA]</scope>
    <source>
        <strain evidence="3">CCUG 59778</strain>
    </source>
</reference>
<evidence type="ECO:0000313" key="2">
    <source>
        <dbReference type="EMBL" id="MFC5289910.1"/>
    </source>
</evidence>
<dbReference type="EMBL" id="JBHSKF010000013">
    <property type="protein sequence ID" value="MFC5289910.1"/>
    <property type="molecule type" value="Genomic_DNA"/>
</dbReference>
<evidence type="ECO:0000256" key="1">
    <source>
        <dbReference type="SAM" id="Phobius"/>
    </source>
</evidence>
<accession>A0ABW0EWH0</accession>
<protein>
    <recommendedName>
        <fullName evidence="4">GntP family permease</fullName>
    </recommendedName>
</protein>
<keyword evidence="1" id="KW-0472">Membrane</keyword>
<keyword evidence="3" id="KW-1185">Reference proteome</keyword>
<organism evidence="2 3">
    <name type="scientific">Actinokineospora guangxiensis</name>
    <dbReference type="NCBI Taxonomy" id="1490288"/>
    <lineage>
        <taxon>Bacteria</taxon>
        <taxon>Bacillati</taxon>
        <taxon>Actinomycetota</taxon>
        <taxon>Actinomycetes</taxon>
        <taxon>Pseudonocardiales</taxon>
        <taxon>Pseudonocardiaceae</taxon>
        <taxon>Actinokineospora</taxon>
    </lineage>
</organism>
<feature type="transmembrane region" description="Helical" evidence="1">
    <location>
        <begin position="26"/>
        <end position="47"/>
    </location>
</feature>
<name>A0ABW0EWH0_9PSEU</name>
<gene>
    <name evidence="2" type="ORF">ACFPM7_22880</name>
</gene>